<dbReference type="InterPro" id="IPR000182">
    <property type="entry name" value="GNAT_dom"/>
</dbReference>
<keyword evidence="2" id="KW-0012">Acyltransferase</keyword>
<evidence type="ECO:0000313" key="5">
    <source>
        <dbReference type="Proteomes" id="UP000529946"/>
    </source>
</evidence>
<evidence type="ECO:0000313" key="4">
    <source>
        <dbReference type="EMBL" id="MBB4083574.1"/>
    </source>
</evidence>
<reference evidence="4 5" key="1">
    <citation type="submission" date="2020-08" db="EMBL/GenBank/DDBJ databases">
        <title>Genomic Encyclopedia of Type Strains, Phase IV (KMG-IV): sequencing the most valuable type-strain genomes for metagenomic binning, comparative biology and taxonomic classification.</title>
        <authorList>
            <person name="Goeker M."/>
        </authorList>
    </citation>
    <scope>NUCLEOTIDE SEQUENCE [LARGE SCALE GENOMIC DNA]</scope>
    <source>
        <strain evidence="4 5">DSM 23960</strain>
    </source>
</reference>
<dbReference type="RefSeq" id="WP_183204657.1">
    <property type="nucleotide sequence ID" value="NZ_BAAAER010000007.1"/>
</dbReference>
<keyword evidence="1 4" id="KW-0808">Transferase</keyword>
<dbReference type="Gene3D" id="3.40.630.30">
    <property type="match status" value="1"/>
</dbReference>
<dbReference type="SUPFAM" id="SSF55729">
    <property type="entry name" value="Acyl-CoA N-acyltransferases (Nat)"/>
    <property type="match status" value="1"/>
</dbReference>
<accession>A0A7W6JEE1</accession>
<organism evidence="4 5">
    <name type="scientific">Brevundimonas lenta</name>
    <dbReference type="NCBI Taxonomy" id="424796"/>
    <lineage>
        <taxon>Bacteria</taxon>
        <taxon>Pseudomonadati</taxon>
        <taxon>Pseudomonadota</taxon>
        <taxon>Alphaproteobacteria</taxon>
        <taxon>Caulobacterales</taxon>
        <taxon>Caulobacteraceae</taxon>
        <taxon>Brevundimonas</taxon>
    </lineage>
</organism>
<dbReference type="InterPro" id="IPR050832">
    <property type="entry name" value="Bact_Acetyltransf"/>
</dbReference>
<dbReference type="PANTHER" id="PTHR43877:SF2">
    <property type="entry name" value="AMINOALKYLPHOSPHONATE N-ACETYLTRANSFERASE-RELATED"/>
    <property type="match status" value="1"/>
</dbReference>
<proteinExistence type="predicted"/>
<dbReference type="Pfam" id="PF00583">
    <property type="entry name" value="Acetyltransf_1"/>
    <property type="match status" value="1"/>
</dbReference>
<dbReference type="CDD" id="cd04301">
    <property type="entry name" value="NAT_SF"/>
    <property type="match status" value="1"/>
</dbReference>
<comment type="caution">
    <text evidence="4">The sequence shown here is derived from an EMBL/GenBank/DDBJ whole genome shotgun (WGS) entry which is preliminary data.</text>
</comment>
<dbReference type="InterPro" id="IPR016181">
    <property type="entry name" value="Acyl_CoA_acyltransferase"/>
</dbReference>
<dbReference type="Proteomes" id="UP000529946">
    <property type="component" value="Unassembled WGS sequence"/>
</dbReference>
<evidence type="ECO:0000259" key="3">
    <source>
        <dbReference type="PROSITE" id="PS51186"/>
    </source>
</evidence>
<dbReference type="AlphaFoldDB" id="A0A7W6JEE1"/>
<gene>
    <name evidence="4" type="ORF">GGR12_002440</name>
</gene>
<dbReference type="GO" id="GO:0016747">
    <property type="term" value="F:acyltransferase activity, transferring groups other than amino-acyl groups"/>
    <property type="evidence" value="ECO:0007669"/>
    <property type="project" value="InterPro"/>
</dbReference>
<sequence length="155" mass="17148">MTFTVRPEEDEADRAFIRGLNPRLCGVIDAPTHSREEIEAFQDRFTATAWADDKTGGATFIAVASNGQRLGYVNVREGADEIADERCAYIALLAVVAEAEGKGVGQALLHAAERWSKDMGFSRVALDVFASNHRGQRFYETAGFRPETLRVIKRL</sequence>
<name>A0A7W6JEE1_9CAUL</name>
<protein>
    <submittedName>
        <fullName evidence="4">GNAT superfamily N-acetyltransferase</fullName>
    </submittedName>
</protein>
<dbReference type="EMBL" id="JACIDM010000002">
    <property type="protein sequence ID" value="MBB4083574.1"/>
    <property type="molecule type" value="Genomic_DNA"/>
</dbReference>
<feature type="domain" description="N-acetyltransferase" evidence="3">
    <location>
        <begin position="15"/>
        <end position="155"/>
    </location>
</feature>
<evidence type="ECO:0000256" key="1">
    <source>
        <dbReference type="ARBA" id="ARBA00022679"/>
    </source>
</evidence>
<keyword evidence="5" id="KW-1185">Reference proteome</keyword>
<dbReference type="PROSITE" id="PS51186">
    <property type="entry name" value="GNAT"/>
    <property type="match status" value="1"/>
</dbReference>
<evidence type="ECO:0000256" key="2">
    <source>
        <dbReference type="ARBA" id="ARBA00023315"/>
    </source>
</evidence>
<dbReference type="PANTHER" id="PTHR43877">
    <property type="entry name" value="AMINOALKYLPHOSPHONATE N-ACETYLTRANSFERASE-RELATED-RELATED"/>
    <property type="match status" value="1"/>
</dbReference>